<evidence type="ECO:0000256" key="8">
    <source>
        <dbReference type="SAM" id="MobiDB-lite"/>
    </source>
</evidence>
<evidence type="ECO:0000256" key="6">
    <source>
        <dbReference type="RuleBase" id="RU000682"/>
    </source>
</evidence>
<keyword evidence="5 6" id="KW-0238">DNA-binding</keyword>
<evidence type="ECO:0000313" key="11">
    <source>
        <dbReference type="Proteomes" id="UP000826271"/>
    </source>
</evidence>
<dbReference type="PANTHER" id="PTHR24326:SF606">
    <property type="entry name" value="HOMEOBOX-LEUCINE ZIPPER PROTEIN ATHB-54"/>
    <property type="match status" value="1"/>
</dbReference>
<comment type="subcellular location">
    <subcellularLocation>
        <location evidence="1 5 6">Nucleus</location>
    </subcellularLocation>
</comment>
<dbReference type="EMBL" id="WHWC01000007">
    <property type="protein sequence ID" value="KAG8378657.1"/>
    <property type="molecule type" value="Genomic_DNA"/>
</dbReference>
<evidence type="ECO:0000256" key="5">
    <source>
        <dbReference type="PROSITE-ProRule" id="PRU00108"/>
    </source>
</evidence>
<dbReference type="PANTHER" id="PTHR24326">
    <property type="entry name" value="HOMEOBOX-LEUCINE ZIPPER PROTEIN"/>
    <property type="match status" value="1"/>
</dbReference>
<keyword evidence="5 6" id="KW-0371">Homeobox</keyword>
<dbReference type="PROSITE" id="PS50071">
    <property type="entry name" value="HOMEOBOX_2"/>
    <property type="match status" value="1"/>
</dbReference>
<dbReference type="GO" id="GO:0043565">
    <property type="term" value="F:sequence-specific DNA binding"/>
    <property type="evidence" value="ECO:0007669"/>
    <property type="project" value="TreeGrafter"/>
</dbReference>
<feature type="DNA-binding region" description="Homeobox" evidence="5">
    <location>
        <begin position="16"/>
        <end position="67"/>
    </location>
</feature>
<dbReference type="SUPFAM" id="SSF46689">
    <property type="entry name" value="Homeodomain-like"/>
    <property type="match status" value="1"/>
</dbReference>
<keyword evidence="5 6" id="KW-0539">Nucleus</keyword>
<dbReference type="AlphaFoldDB" id="A0AAV6XDH8"/>
<comment type="similarity">
    <text evidence="4 7">Belongs to the HD-ZIP homeobox family. Class I subfamily.</text>
</comment>
<feature type="domain" description="Homeobox" evidence="9">
    <location>
        <begin position="14"/>
        <end position="66"/>
    </location>
</feature>
<evidence type="ECO:0000256" key="1">
    <source>
        <dbReference type="ARBA" id="ARBA00004123"/>
    </source>
</evidence>
<reference evidence="10" key="1">
    <citation type="submission" date="2019-10" db="EMBL/GenBank/DDBJ databases">
        <authorList>
            <person name="Zhang R."/>
            <person name="Pan Y."/>
            <person name="Wang J."/>
            <person name="Ma R."/>
            <person name="Yu S."/>
        </authorList>
    </citation>
    <scope>NUCLEOTIDE SEQUENCE</scope>
    <source>
        <strain evidence="10">LA-IB0</strain>
        <tissue evidence="10">Leaf</tissue>
    </source>
</reference>
<gene>
    <name evidence="10" type="ORF">BUALT_Bualt07G0008100</name>
</gene>
<dbReference type="InterPro" id="IPR045224">
    <property type="entry name" value="HDZip_class_I_plant"/>
</dbReference>
<dbReference type="GO" id="GO:0045893">
    <property type="term" value="P:positive regulation of DNA-templated transcription"/>
    <property type="evidence" value="ECO:0007669"/>
    <property type="project" value="TreeGrafter"/>
</dbReference>
<name>A0AAV6XDH8_9LAMI</name>
<organism evidence="10 11">
    <name type="scientific">Buddleja alternifolia</name>
    <dbReference type="NCBI Taxonomy" id="168488"/>
    <lineage>
        <taxon>Eukaryota</taxon>
        <taxon>Viridiplantae</taxon>
        <taxon>Streptophyta</taxon>
        <taxon>Embryophyta</taxon>
        <taxon>Tracheophyta</taxon>
        <taxon>Spermatophyta</taxon>
        <taxon>Magnoliopsida</taxon>
        <taxon>eudicotyledons</taxon>
        <taxon>Gunneridae</taxon>
        <taxon>Pentapetalae</taxon>
        <taxon>asterids</taxon>
        <taxon>lamiids</taxon>
        <taxon>Lamiales</taxon>
        <taxon>Scrophulariaceae</taxon>
        <taxon>Buddlejeae</taxon>
        <taxon>Buddleja</taxon>
    </lineage>
</organism>
<protein>
    <recommendedName>
        <fullName evidence="7">Homeobox-leucine zipper protein</fullName>
    </recommendedName>
    <alternativeName>
        <fullName evidence="7">HD-ZIP protein</fullName>
    </alternativeName>
    <alternativeName>
        <fullName evidence="7">Homeodomain transcription factor</fullName>
    </alternativeName>
</protein>
<dbReference type="Gene3D" id="1.10.10.60">
    <property type="entry name" value="Homeodomain-like"/>
    <property type="match status" value="1"/>
</dbReference>
<evidence type="ECO:0000313" key="10">
    <source>
        <dbReference type="EMBL" id="KAG8378657.1"/>
    </source>
</evidence>
<comment type="function">
    <text evidence="7">Transcription factor.</text>
</comment>
<keyword evidence="2 7" id="KW-0805">Transcription regulation</keyword>
<evidence type="ECO:0000256" key="4">
    <source>
        <dbReference type="ARBA" id="ARBA00025748"/>
    </source>
</evidence>
<evidence type="ECO:0000259" key="9">
    <source>
        <dbReference type="PROSITE" id="PS50071"/>
    </source>
</evidence>
<keyword evidence="3 7" id="KW-0804">Transcription</keyword>
<dbReference type="SMART" id="SM00389">
    <property type="entry name" value="HOX"/>
    <property type="match status" value="1"/>
</dbReference>
<proteinExistence type="inferred from homology"/>
<dbReference type="GO" id="GO:0005634">
    <property type="term" value="C:nucleus"/>
    <property type="evidence" value="ECO:0007669"/>
    <property type="project" value="UniProtKB-SubCell"/>
</dbReference>
<dbReference type="Pfam" id="PF00046">
    <property type="entry name" value="Homeodomain"/>
    <property type="match status" value="1"/>
</dbReference>
<dbReference type="Proteomes" id="UP000826271">
    <property type="component" value="Unassembled WGS sequence"/>
</dbReference>
<dbReference type="CDD" id="cd00086">
    <property type="entry name" value="homeodomain"/>
    <property type="match status" value="1"/>
</dbReference>
<feature type="compositionally biased region" description="Basic and acidic residues" evidence="8">
    <location>
        <begin position="87"/>
        <end position="108"/>
    </location>
</feature>
<evidence type="ECO:0000256" key="7">
    <source>
        <dbReference type="RuleBase" id="RU369038"/>
    </source>
</evidence>
<sequence length="137" mass="15849">MKSLAIVTDIMAKRFEKHQIEALKSAFEESETLTREKKIELAAATGLDVEQISSWFNRKRARKRALESIAELDVDHSRLQKAHKLSRSTEAELQKELQESKKREIGLQDENQSLKERITVAEGNKQLGSLMRFFDDY</sequence>
<dbReference type="GO" id="GO:0000981">
    <property type="term" value="F:DNA-binding transcription factor activity, RNA polymerase II-specific"/>
    <property type="evidence" value="ECO:0007669"/>
    <property type="project" value="UniProtKB-UniRule"/>
</dbReference>
<accession>A0AAV6XDH8</accession>
<evidence type="ECO:0000256" key="2">
    <source>
        <dbReference type="ARBA" id="ARBA00023015"/>
    </source>
</evidence>
<dbReference type="InterPro" id="IPR009057">
    <property type="entry name" value="Homeodomain-like_sf"/>
</dbReference>
<evidence type="ECO:0000256" key="3">
    <source>
        <dbReference type="ARBA" id="ARBA00023163"/>
    </source>
</evidence>
<dbReference type="InterPro" id="IPR001356">
    <property type="entry name" value="HD"/>
</dbReference>
<keyword evidence="11" id="KW-1185">Reference proteome</keyword>
<comment type="caution">
    <text evidence="10">The sequence shown here is derived from an EMBL/GenBank/DDBJ whole genome shotgun (WGS) entry which is preliminary data.</text>
</comment>
<feature type="region of interest" description="Disordered" evidence="8">
    <location>
        <begin position="83"/>
        <end position="108"/>
    </location>
</feature>